<dbReference type="SUPFAM" id="SSF48452">
    <property type="entry name" value="TPR-like"/>
    <property type="match status" value="1"/>
</dbReference>
<dbReference type="AlphaFoldDB" id="A0A1M6TAC6"/>
<dbReference type="Gene3D" id="1.25.40.10">
    <property type="entry name" value="Tetratricopeptide repeat domain"/>
    <property type="match status" value="1"/>
</dbReference>
<dbReference type="Proteomes" id="UP000189810">
    <property type="component" value="Chromosome I"/>
</dbReference>
<dbReference type="EMBL" id="LT670846">
    <property type="protein sequence ID" value="SHK53917.1"/>
    <property type="molecule type" value="Genomic_DNA"/>
</dbReference>
<keyword evidence="2" id="KW-1185">Reference proteome</keyword>
<evidence type="ECO:0000313" key="1">
    <source>
        <dbReference type="EMBL" id="SHK53917.1"/>
    </source>
</evidence>
<dbReference type="STRING" id="381751.SAMN05444391_1369"/>
<name>A0A1M6TAC6_9AQUI</name>
<proteinExistence type="predicted"/>
<reference evidence="1 2" key="1">
    <citation type="submission" date="2016-11" db="EMBL/GenBank/DDBJ databases">
        <authorList>
            <person name="Jaros S."/>
            <person name="Januszkiewicz K."/>
            <person name="Wedrychowicz H."/>
        </authorList>
    </citation>
    <scope>NUCLEOTIDE SEQUENCE [LARGE SCALE GENOMIC DNA]</scope>
    <source>
        <strain evidence="1 2">DSM 19557</strain>
    </source>
</reference>
<dbReference type="InterPro" id="IPR011990">
    <property type="entry name" value="TPR-like_helical_dom_sf"/>
</dbReference>
<dbReference type="OrthoDB" id="12984at2"/>
<evidence type="ECO:0000313" key="2">
    <source>
        <dbReference type="Proteomes" id="UP000189810"/>
    </source>
</evidence>
<gene>
    <name evidence="1" type="ORF">SAMN05444391_1369</name>
</gene>
<dbReference type="RefSeq" id="WP_079654461.1">
    <property type="nucleotide sequence ID" value="NZ_LT670846.1"/>
</dbReference>
<organism evidence="1 2">
    <name type="scientific">Thermocrinis minervae</name>
    <dbReference type="NCBI Taxonomy" id="381751"/>
    <lineage>
        <taxon>Bacteria</taxon>
        <taxon>Pseudomonadati</taxon>
        <taxon>Aquificota</taxon>
        <taxon>Aquificia</taxon>
        <taxon>Aquificales</taxon>
        <taxon>Aquificaceae</taxon>
        <taxon>Thermocrinis</taxon>
    </lineage>
</organism>
<protein>
    <recommendedName>
        <fullName evidence="3">Tetratricopeptide repeat-containing protein</fullName>
    </recommendedName>
</protein>
<evidence type="ECO:0008006" key="3">
    <source>
        <dbReference type="Google" id="ProtNLM"/>
    </source>
</evidence>
<sequence>MLRVFKIFREKGGILKALDLWDWYESLSHKEQKSVKYYFSLKTIKNLRFPFRAKHFDSGEVEVKGYTRCTFLGSLAQTALLEGDYQTAEWLYLQALGFAQNALEKHLVLNDLVMLAQKIKDFEKMEKYARTDVELFKEYKEDLKQKNGGKLGRINSLEVYVYLLERKGKRREALELLEEFVREGVEYPFYEDVRKRLLQSA</sequence>
<accession>A0A1M6TAC6</accession>